<dbReference type="PANTHER" id="PTHR24559">
    <property type="entry name" value="TRANSPOSON TY3-I GAG-POL POLYPROTEIN"/>
    <property type="match status" value="1"/>
</dbReference>
<gene>
    <name evidence="1" type="ORF">CR513_41190</name>
</gene>
<dbReference type="Proteomes" id="UP000257109">
    <property type="component" value="Unassembled WGS sequence"/>
</dbReference>
<dbReference type="AlphaFoldDB" id="A0A371FJN2"/>
<dbReference type="InterPro" id="IPR043502">
    <property type="entry name" value="DNA/RNA_pol_sf"/>
</dbReference>
<dbReference type="OrthoDB" id="1723412at2759"/>
<name>A0A371FJN2_MUCPR</name>
<dbReference type="SUPFAM" id="SSF56672">
    <property type="entry name" value="DNA/RNA polymerases"/>
    <property type="match status" value="1"/>
</dbReference>
<evidence type="ECO:0000313" key="2">
    <source>
        <dbReference type="Proteomes" id="UP000257109"/>
    </source>
</evidence>
<dbReference type="Gene3D" id="3.10.10.10">
    <property type="entry name" value="HIV Type 1 Reverse Transcriptase, subunit A, domain 1"/>
    <property type="match status" value="1"/>
</dbReference>
<proteinExistence type="predicted"/>
<keyword evidence="2" id="KW-1185">Reference proteome</keyword>
<organism evidence="1 2">
    <name type="scientific">Mucuna pruriens</name>
    <name type="common">Velvet bean</name>
    <name type="synonym">Dolichos pruriens</name>
    <dbReference type="NCBI Taxonomy" id="157652"/>
    <lineage>
        <taxon>Eukaryota</taxon>
        <taxon>Viridiplantae</taxon>
        <taxon>Streptophyta</taxon>
        <taxon>Embryophyta</taxon>
        <taxon>Tracheophyta</taxon>
        <taxon>Spermatophyta</taxon>
        <taxon>Magnoliopsida</taxon>
        <taxon>eudicotyledons</taxon>
        <taxon>Gunneridae</taxon>
        <taxon>Pentapetalae</taxon>
        <taxon>rosids</taxon>
        <taxon>fabids</taxon>
        <taxon>Fabales</taxon>
        <taxon>Fabaceae</taxon>
        <taxon>Papilionoideae</taxon>
        <taxon>50 kb inversion clade</taxon>
        <taxon>NPAAA clade</taxon>
        <taxon>indigoferoid/millettioid clade</taxon>
        <taxon>Phaseoleae</taxon>
        <taxon>Mucuna</taxon>
    </lineage>
</organism>
<feature type="non-terminal residue" evidence="1">
    <location>
        <position position="1"/>
    </location>
</feature>
<reference evidence="1" key="1">
    <citation type="submission" date="2018-05" db="EMBL/GenBank/DDBJ databases">
        <title>Draft genome of Mucuna pruriens seed.</title>
        <authorList>
            <person name="Nnadi N.E."/>
            <person name="Vos R."/>
            <person name="Hasami M.H."/>
            <person name="Devisetty U.K."/>
            <person name="Aguiy J.C."/>
        </authorList>
    </citation>
    <scope>NUCLEOTIDE SEQUENCE [LARGE SCALE GENOMIC DNA]</scope>
    <source>
        <strain evidence="1">JCA_2017</strain>
    </source>
</reference>
<dbReference type="EMBL" id="QJKJ01008842">
    <property type="protein sequence ID" value="RDX78528.1"/>
    <property type="molecule type" value="Genomic_DNA"/>
</dbReference>
<protein>
    <recommendedName>
        <fullName evidence="3">Retrovirus-related Pol polyprotein</fullName>
    </recommendedName>
</protein>
<comment type="caution">
    <text evidence="1">The sequence shown here is derived from an EMBL/GenBank/DDBJ whole genome shotgun (WGS) entry which is preliminary data.</text>
</comment>
<sequence>MLSNLSGINPSICMHKILLKEETRLIRRLNLTILDVVKKEVMKLLAVRIIYPISDNQWVSLVQVVLKKFGTIMMKNQYDELNSWQVCIDYRKLNQATSKDHFPLPFIDQVLERLAGMSHCCFLDGFSE</sequence>
<dbReference type="PANTHER" id="PTHR24559:SF444">
    <property type="entry name" value="REVERSE TRANSCRIPTASE DOMAIN-CONTAINING PROTEIN"/>
    <property type="match status" value="1"/>
</dbReference>
<dbReference type="InterPro" id="IPR053134">
    <property type="entry name" value="RNA-dir_DNA_polymerase"/>
</dbReference>
<evidence type="ECO:0000313" key="1">
    <source>
        <dbReference type="EMBL" id="RDX78528.1"/>
    </source>
</evidence>
<evidence type="ECO:0008006" key="3">
    <source>
        <dbReference type="Google" id="ProtNLM"/>
    </source>
</evidence>
<dbReference type="STRING" id="157652.A0A371FJN2"/>
<accession>A0A371FJN2</accession>